<evidence type="ECO:0000256" key="7">
    <source>
        <dbReference type="ARBA" id="ARBA00023136"/>
    </source>
</evidence>
<feature type="transmembrane region" description="Helical" evidence="8">
    <location>
        <begin position="120"/>
        <end position="143"/>
    </location>
</feature>
<dbReference type="EMBL" id="DTGD01000081">
    <property type="protein sequence ID" value="HGB35695.1"/>
    <property type="molecule type" value="Genomic_DNA"/>
</dbReference>
<dbReference type="Pfam" id="PF02386">
    <property type="entry name" value="TrkH"/>
    <property type="match status" value="1"/>
</dbReference>
<evidence type="ECO:0000256" key="5">
    <source>
        <dbReference type="ARBA" id="ARBA00022989"/>
    </source>
</evidence>
<keyword evidence="7 8" id="KW-0472">Membrane</keyword>
<comment type="subcellular location">
    <subcellularLocation>
        <location evidence="1">Cell membrane</location>
        <topology evidence="1">Multi-pass membrane protein</topology>
    </subcellularLocation>
</comment>
<dbReference type="InterPro" id="IPR003445">
    <property type="entry name" value="Cat_transpt"/>
</dbReference>
<feature type="transmembrane region" description="Helical" evidence="8">
    <location>
        <begin position="425"/>
        <end position="446"/>
    </location>
</feature>
<evidence type="ECO:0000256" key="8">
    <source>
        <dbReference type="SAM" id="Phobius"/>
    </source>
</evidence>
<keyword evidence="5 8" id="KW-1133">Transmembrane helix</keyword>
<organism evidence="9">
    <name type="scientific">candidate division WOR-3 bacterium</name>
    <dbReference type="NCBI Taxonomy" id="2052148"/>
    <lineage>
        <taxon>Bacteria</taxon>
        <taxon>Bacteria division WOR-3</taxon>
    </lineage>
</organism>
<evidence type="ECO:0000256" key="2">
    <source>
        <dbReference type="ARBA" id="ARBA00022448"/>
    </source>
</evidence>
<keyword evidence="2" id="KW-0813">Transport</keyword>
<dbReference type="GO" id="GO:0030001">
    <property type="term" value="P:metal ion transport"/>
    <property type="evidence" value="ECO:0007669"/>
    <property type="project" value="UniProtKB-ARBA"/>
</dbReference>
<feature type="transmembrane region" description="Helical" evidence="8">
    <location>
        <begin position="394"/>
        <end position="413"/>
    </location>
</feature>
<reference evidence="9" key="1">
    <citation type="journal article" date="2020" name="mSystems">
        <title>Genome- and Community-Level Interaction Insights into Carbon Utilization and Element Cycling Functions of Hydrothermarchaeota in Hydrothermal Sediment.</title>
        <authorList>
            <person name="Zhou Z."/>
            <person name="Liu Y."/>
            <person name="Xu W."/>
            <person name="Pan J."/>
            <person name="Luo Z.H."/>
            <person name="Li M."/>
        </authorList>
    </citation>
    <scope>NUCLEOTIDE SEQUENCE [LARGE SCALE GENOMIC DNA]</scope>
    <source>
        <strain evidence="9">SpSt-754</strain>
    </source>
</reference>
<sequence>MERRAFLLLIVGYFLAILFGALLLLLPVSRRGPLSFTDAFFTATSAICVTGLIVKDTPVFFTLFGKVVILTLIQLGGIGYITLAGIFLHRLRRSLIFPEMIAQGFPELKPGFAFFFARRVVLYTFLIESAGIALLFLAFSKYFPPHLAFQHAVFQAISAFCNAGFSTFSDSLMSFRGDPFVNIVVILLIILGGLGFYVLNEIAEFIKMRSVFKSASKRPSSEEPSRKIFRFSTHTKAVLTWTFILIVAGFVLILLFEFNNSFRQFTTSEKILASLFQSVTPRTCGFNTVDFSLLTPATLSIIMLLMYIGGSPGGTAGGVKTNTFALAFLWIFHYLKGYKNVYLFKRRISDVAVEKAILILILSATYLFLSYLIIISSDKRALSLHSPLEIAFEVVSAFGTVGLSTGSRIFSYVSLSADFNVLSKWIIILLMIVGKVGVLSVATYMIERAKVEIGFPEDRYIVG</sequence>
<evidence type="ECO:0000313" key="9">
    <source>
        <dbReference type="EMBL" id="HGB35695.1"/>
    </source>
</evidence>
<keyword evidence="6" id="KW-0406">Ion transport</keyword>
<evidence type="ECO:0000256" key="4">
    <source>
        <dbReference type="ARBA" id="ARBA00022692"/>
    </source>
</evidence>
<dbReference type="AlphaFoldDB" id="A0A7V3NTM7"/>
<evidence type="ECO:0000256" key="6">
    <source>
        <dbReference type="ARBA" id="ARBA00023065"/>
    </source>
</evidence>
<feature type="transmembrane region" description="Helical" evidence="8">
    <location>
        <begin position="356"/>
        <end position="374"/>
    </location>
</feature>
<feature type="transmembrane region" description="Helical" evidence="8">
    <location>
        <begin position="33"/>
        <end position="54"/>
    </location>
</feature>
<name>A0A7V3NTM7_UNCW3</name>
<feature type="transmembrane region" description="Helical" evidence="8">
    <location>
        <begin position="316"/>
        <end position="335"/>
    </location>
</feature>
<accession>A0A7V3NTM7</accession>
<feature type="transmembrane region" description="Helical" evidence="8">
    <location>
        <begin position="238"/>
        <end position="256"/>
    </location>
</feature>
<proteinExistence type="predicted"/>
<evidence type="ECO:0008006" key="10">
    <source>
        <dbReference type="Google" id="ProtNLM"/>
    </source>
</evidence>
<comment type="caution">
    <text evidence="9">The sequence shown here is derived from an EMBL/GenBank/DDBJ whole genome shotgun (WGS) entry which is preliminary data.</text>
</comment>
<dbReference type="GO" id="GO:0008324">
    <property type="term" value="F:monoatomic cation transmembrane transporter activity"/>
    <property type="evidence" value="ECO:0007669"/>
    <property type="project" value="InterPro"/>
</dbReference>
<feature type="transmembrane region" description="Helical" evidence="8">
    <location>
        <begin position="180"/>
        <end position="199"/>
    </location>
</feature>
<evidence type="ECO:0000256" key="3">
    <source>
        <dbReference type="ARBA" id="ARBA00022475"/>
    </source>
</evidence>
<dbReference type="PANTHER" id="PTHR32024">
    <property type="entry name" value="TRK SYSTEM POTASSIUM UPTAKE PROTEIN TRKG-RELATED"/>
    <property type="match status" value="1"/>
</dbReference>
<keyword evidence="3" id="KW-1003">Cell membrane</keyword>
<dbReference type="PANTHER" id="PTHR32024:SF1">
    <property type="entry name" value="KTR SYSTEM POTASSIUM UPTAKE PROTEIN B"/>
    <property type="match status" value="1"/>
</dbReference>
<dbReference type="GO" id="GO:0005886">
    <property type="term" value="C:plasma membrane"/>
    <property type="evidence" value="ECO:0007669"/>
    <property type="project" value="UniProtKB-SubCell"/>
</dbReference>
<evidence type="ECO:0000256" key="1">
    <source>
        <dbReference type="ARBA" id="ARBA00004651"/>
    </source>
</evidence>
<keyword evidence="4 8" id="KW-0812">Transmembrane</keyword>
<protein>
    <recommendedName>
        <fullName evidence="10">Potassium transporter</fullName>
    </recommendedName>
</protein>
<feature type="transmembrane region" description="Helical" evidence="8">
    <location>
        <begin position="60"/>
        <end position="88"/>
    </location>
</feature>
<feature type="transmembrane region" description="Helical" evidence="8">
    <location>
        <begin position="6"/>
        <end position="26"/>
    </location>
</feature>
<gene>
    <name evidence="9" type="ORF">ENV38_02165</name>
</gene>